<organism evidence="1">
    <name type="scientific">Arundo donax</name>
    <name type="common">Giant reed</name>
    <name type="synonym">Donax arundinaceus</name>
    <dbReference type="NCBI Taxonomy" id="35708"/>
    <lineage>
        <taxon>Eukaryota</taxon>
        <taxon>Viridiplantae</taxon>
        <taxon>Streptophyta</taxon>
        <taxon>Embryophyta</taxon>
        <taxon>Tracheophyta</taxon>
        <taxon>Spermatophyta</taxon>
        <taxon>Magnoliopsida</taxon>
        <taxon>Liliopsida</taxon>
        <taxon>Poales</taxon>
        <taxon>Poaceae</taxon>
        <taxon>PACMAD clade</taxon>
        <taxon>Arundinoideae</taxon>
        <taxon>Arundineae</taxon>
        <taxon>Arundo</taxon>
    </lineage>
</organism>
<dbReference type="AlphaFoldDB" id="A0A0A9FMN4"/>
<reference evidence="1" key="1">
    <citation type="submission" date="2014-09" db="EMBL/GenBank/DDBJ databases">
        <authorList>
            <person name="Magalhaes I.L.F."/>
            <person name="Oliveira U."/>
            <person name="Santos F.R."/>
            <person name="Vidigal T.H.D.A."/>
            <person name="Brescovit A.D."/>
            <person name="Santos A.J."/>
        </authorList>
    </citation>
    <scope>NUCLEOTIDE SEQUENCE</scope>
    <source>
        <tissue evidence="1">Shoot tissue taken approximately 20 cm above the soil surface</tissue>
    </source>
</reference>
<evidence type="ECO:0000313" key="1">
    <source>
        <dbReference type="EMBL" id="JAE11461.1"/>
    </source>
</evidence>
<accession>A0A0A9FMN4</accession>
<sequence>MPFQELACRGAITHYIFSSDVPVGGTKQFVAAARRAGEFSDGDYSNGCVKHSHYATSVCCSPNATIYRRLVAWQSGQWEIEWMIAIATRN</sequence>
<protein>
    <submittedName>
        <fullName evidence="1">Uncharacterized protein</fullName>
    </submittedName>
</protein>
<dbReference type="EMBL" id="GBRH01186435">
    <property type="protein sequence ID" value="JAE11461.1"/>
    <property type="molecule type" value="Transcribed_RNA"/>
</dbReference>
<reference evidence="1" key="2">
    <citation type="journal article" date="2015" name="Data Brief">
        <title>Shoot transcriptome of the giant reed, Arundo donax.</title>
        <authorList>
            <person name="Barrero R.A."/>
            <person name="Guerrero F.D."/>
            <person name="Moolhuijzen P."/>
            <person name="Goolsby J.A."/>
            <person name="Tidwell J."/>
            <person name="Bellgard S.E."/>
            <person name="Bellgard M.I."/>
        </authorList>
    </citation>
    <scope>NUCLEOTIDE SEQUENCE</scope>
    <source>
        <tissue evidence="1">Shoot tissue taken approximately 20 cm above the soil surface</tissue>
    </source>
</reference>
<name>A0A0A9FMN4_ARUDO</name>
<proteinExistence type="predicted"/>